<dbReference type="EMBL" id="JASUXU010000012">
    <property type="protein sequence ID" value="KAK0323570.1"/>
    <property type="molecule type" value="Genomic_DNA"/>
</dbReference>
<feature type="region of interest" description="Disordered" evidence="1">
    <location>
        <begin position="1"/>
        <end position="41"/>
    </location>
</feature>
<feature type="transmembrane region" description="Helical" evidence="2">
    <location>
        <begin position="840"/>
        <end position="864"/>
    </location>
</feature>
<reference evidence="3" key="1">
    <citation type="submission" date="2021-12" db="EMBL/GenBank/DDBJ databases">
        <title>Black yeast isolated from Biological Soil Crust.</title>
        <authorList>
            <person name="Kurbessoian T."/>
        </authorList>
    </citation>
    <scope>NUCLEOTIDE SEQUENCE</scope>
    <source>
        <strain evidence="3">CCFEE 5208</strain>
    </source>
</reference>
<evidence type="ECO:0000256" key="1">
    <source>
        <dbReference type="SAM" id="MobiDB-lite"/>
    </source>
</evidence>
<evidence type="ECO:0000313" key="3">
    <source>
        <dbReference type="EMBL" id="KAK0323570.1"/>
    </source>
</evidence>
<keyword evidence="2" id="KW-0812">Transmembrane</keyword>
<comment type="caution">
    <text evidence="3">The sequence shown here is derived from an EMBL/GenBank/DDBJ whole genome shotgun (WGS) entry which is preliminary data.</text>
</comment>
<organism evidence="3 4">
    <name type="scientific">Friedmanniomyces endolithicus</name>
    <dbReference type="NCBI Taxonomy" id="329885"/>
    <lineage>
        <taxon>Eukaryota</taxon>
        <taxon>Fungi</taxon>
        <taxon>Dikarya</taxon>
        <taxon>Ascomycota</taxon>
        <taxon>Pezizomycotina</taxon>
        <taxon>Dothideomycetes</taxon>
        <taxon>Dothideomycetidae</taxon>
        <taxon>Mycosphaerellales</taxon>
        <taxon>Teratosphaeriaceae</taxon>
        <taxon>Friedmanniomyces</taxon>
    </lineage>
</organism>
<keyword evidence="2" id="KW-0472">Membrane</keyword>
<feature type="transmembrane region" description="Helical" evidence="2">
    <location>
        <begin position="771"/>
        <end position="795"/>
    </location>
</feature>
<keyword evidence="2" id="KW-1133">Transmembrane helix</keyword>
<evidence type="ECO:0000313" key="4">
    <source>
        <dbReference type="Proteomes" id="UP001168146"/>
    </source>
</evidence>
<feature type="transmembrane region" description="Helical" evidence="2">
    <location>
        <begin position="807"/>
        <end position="828"/>
    </location>
</feature>
<name>A0AAN6FUN1_9PEZI</name>
<feature type="compositionally biased region" description="Gly residues" evidence="1">
    <location>
        <begin position="10"/>
        <end position="22"/>
    </location>
</feature>
<proteinExistence type="predicted"/>
<gene>
    <name evidence="3" type="ORF">LTR82_005317</name>
</gene>
<dbReference type="AlphaFoldDB" id="A0AAN6FUN1"/>
<feature type="compositionally biased region" description="Gly residues" evidence="1">
    <location>
        <begin position="216"/>
        <end position="232"/>
    </location>
</feature>
<feature type="region of interest" description="Disordered" evidence="1">
    <location>
        <begin position="307"/>
        <end position="327"/>
    </location>
</feature>
<feature type="compositionally biased region" description="Gly residues" evidence="1">
    <location>
        <begin position="311"/>
        <end position="324"/>
    </location>
</feature>
<evidence type="ECO:0000256" key="2">
    <source>
        <dbReference type="SAM" id="Phobius"/>
    </source>
</evidence>
<feature type="region of interest" description="Disordered" evidence="1">
    <location>
        <begin position="216"/>
        <end position="236"/>
    </location>
</feature>
<protein>
    <submittedName>
        <fullName evidence="3">Uncharacterized protein</fullName>
    </submittedName>
</protein>
<accession>A0AAN6FUN1</accession>
<sequence>MPPRSIPGPRLGGAEGGGGGAGIETRLCVDGGGGGGGGGKDMPIMPEDGFPDLLGGAEGGGGGGGGGAVPGVEGGLPVGAGGGRGGGAAGLDARKALRAACAARVVSRPVPLACGVGGGSDGALGMTGAVRAAIGGGRGAPEGGKGGADGGARLLCPGVDGTVGNTDIEEGLREAGGGMGGFLPIGGGGFGFVENGGLEFTLATEGRRLFLSAATPGGGGAAAEGGNGGAPPGGRNTKPFGGAGGALGALPGELRALVSGSESYMFTPPALFRSFGIPPAKMPPSCGADSMPGAGLPPWSLLLRTRLPPAGAGGRSPGTGGAPPAGGPADAELVLASIMGADRSFTTVFLSRVPLDISPSKAPYRAPLVIVHNHLITRHSIVLVLDLVRFRHDLLFPGLHSLAVSQGLPPAVEEAEEADLQRFSTDLSIEVVILADLQSQVAEVVEEEGVEACWKAVRLRWGVLIRLDLIESSIGLLSHRMGTPPHESWSNQGIFARDFTNVHVPSKIHHESRITMELGRISICRECISALRISQPNTHRFARLAVSFAQPRTGRRSISAKLHNERLRATTAASQGPRKQAVRVLESLLVAARSAHTVSAQDLNALHSRILDLANTALKPEGGKLPAEQRVLYVLEQLQALAKNLIDGQDLETAGTQRPTTSQGSSATSALLGSVNTRPYPSFISQASLLNLISEKAEEILRHPTIFITPAILKSYVDLQTLLHQPSSLPDIFDLYARKPIPSLSSTGNISYGIPSPSKINSAIPTPTANLALQSAIAAHNLSLCLDIITTSFSAPAYRRALIIRRAALPFAGLAVLPLAAYTASQAFATQFQTSMSPSYATGIAFAGIMAYTVHVSTIGYVAITTSNDQMDRVTWAQGVPLWERWVREEERAAVDALAGKWGFGFRNQRGEEEGEEWEVLREFVGLRGMELDRAELMEGME</sequence>
<dbReference type="Proteomes" id="UP001168146">
    <property type="component" value="Unassembled WGS sequence"/>
</dbReference>
<feature type="compositionally biased region" description="Gly residues" evidence="1">
    <location>
        <begin position="30"/>
        <end position="40"/>
    </location>
</feature>